<dbReference type="AlphaFoldDB" id="A0A1B0GKV1"/>
<evidence type="ECO:0000256" key="1">
    <source>
        <dbReference type="ARBA" id="ARBA00022614"/>
    </source>
</evidence>
<dbReference type="InterPro" id="IPR025875">
    <property type="entry name" value="Leu-rich_rpt_4"/>
</dbReference>
<evidence type="ECO:0000256" key="2">
    <source>
        <dbReference type="ARBA" id="ARBA00022737"/>
    </source>
</evidence>
<dbReference type="PANTHER" id="PTHR15454">
    <property type="entry name" value="NISCHARIN RELATED"/>
    <property type="match status" value="1"/>
</dbReference>
<dbReference type="EMBL" id="AJWK01033707">
    <property type="status" value="NOT_ANNOTATED_CDS"/>
    <property type="molecule type" value="Genomic_DNA"/>
</dbReference>
<dbReference type="Proteomes" id="UP000092461">
    <property type="component" value="Unassembled WGS sequence"/>
</dbReference>
<dbReference type="PANTHER" id="PTHR15454:SF35">
    <property type="entry name" value="NISCHARIN"/>
    <property type="match status" value="1"/>
</dbReference>
<name>A0A1B0GKV1_LUTLO</name>
<dbReference type="Gene3D" id="3.80.10.10">
    <property type="entry name" value="Ribonuclease Inhibitor"/>
    <property type="match status" value="1"/>
</dbReference>
<evidence type="ECO:0000313" key="4">
    <source>
        <dbReference type="Proteomes" id="UP000092461"/>
    </source>
</evidence>
<proteinExistence type="predicted"/>
<evidence type="ECO:0000313" key="3">
    <source>
        <dbReference type="EnsemblMetazoa" id="LLOJ009692-PA"/>
    </source>
</evidence>
<organism evidence="3 4">
    <name type="scientific">Lutzomyia longipalpis</name>
    <name type="common">Sand fly</name>
    <dbReference type="NCBI Taxonomy" id="7200"/>
    <lineage>
        <taxon>Eukaryota</taxon>
        <taxon>Metazoa</taxon>
        <taxon>Ecdysozoa</taxon>
        <taxon>Arthropoda</taxon>
        <taxon>Hexapoda</taxon>
        <taxon>Insecta</taxon>
        <taxon>Pterygota</taxon>
        <taxon>Neoptera</taxon>
        <taxon>Endopterygota</taxon>
        <taxon>Diptera</taxon>
        <taxon>Nematocera</taxon>
        <taxon>Psychodoidea</taxon>
        <taxon>Psychodidae</taxon>
        <taxon>Lutzomyia</taxon>
        <taxon>Lutzomyia</taxon>
    </lineage>
</organism>
<protein>
    <submittedName>
        <fullName evidence="3">Uncharacterized protein</fullName>
    </submittedName>
</protein>
<dbReference type="SUPFAM" id="SSF52058">
    <property type="entry name" value="L domain-like"/>
    <property type="match status" value="1"/>
</dbReference>
<keyword evidence="1" id="KW-0433">Leucine-rich repeat</keyword>
<dbReference type="EnsemblMetazoa" id="LLOJ009692-RA">
    <property type="protein sequence ID" value="LLOJ009692-PA"/>
    <property type="gene ID" value="LLOJ009692"/>
</dbReference>
<dbReference type="Pfam" id="PF12799">
    <property type="entry name" value="LRR_4"/>
    <property type="match status" value="1"/>
</dbReference>
<dbReference type="GO" id="GO:0005737">
    <property type="term" value="C:cytoplasm"/>
    <property type="evidence" value="ECO:0007669"/>
    <property type="project" value="TreeGrafter"/>
</dbReference>
<dbReference type="InterPro" id="IPR032675">
    <property type="entry name" value="LRR_dom_sf"/>
</dbReference>
<reference evidence="3" key="1">
    <citation type="submission" date="2020-05" db="UniProtKB">
        <authorList>
            <consortium name="EnsemblMetazoa"/>
        </authorList>
    </citation>
    <scope>IDENTIFICATION</scope>
    <source>
        <strain evidence="3">Jacobina</strain>
    </source>
</reference>
<sequence length="187" mass="20616">MANFADNKITSIDESIKLLPKISTLILDRNELTSVQNLSAMPCLSALSLTENKISTCPDWHLQLGNLVTLILSQNFIQSLVGFRKMYSLVNLDVSCNQINDIAEVDHLANLPCLENIKLTGNPVAGSVDYRSKVLSRFVERISEMCLDNEKASQKEVDTALVLAALKLSQDKIDSPKRVSSALGLLR</sequence>
<dbReference type="FunFam" id="3.80.10.10:FF:000567">
    <property type="entry name" value="nischarin isoform X1"/>
    <property type="match status" value="1"/>
</dbReference>
<accession>A0A1B0GKV1</accession>
<dbReference type="InterPro" id="IPR001611">
    <property type="entry name" value="Leu-rich_rpt"/>
</dbReference>
<keyword evidence="2" id="KW-0677">Repeat</keyword>
<dbReference type="VEuPathDB" id="VectorBase:LLONM1_003233"/>
<dbReference type="VEuPathDB" id="VectorBase:LLOJ009692"/>
<keyword evidence="4" id="KW-1185">Reference proteome</keyword>
<dbReference type="PROSITE" id="PS51450">
    <property type="entry name" value="LRR"/>
    <property type="match status" value="1"/>
</dbReference>